<dbReference type="SMART" id="SM00065">
    <property type="entry name" value="GAF"/>
    <property type="match status" value="2"/>
</dbReference>
<dbReference type="InterPro" id="IPR000160">
    <property type="entry name" value="GGDEF_dom"/>
</dbReference>
<dbReference type="GO" id="GO:0003824">
    <property type="term" value="F:catalytic activity"/>
    <property type="evidence" value="ECO:0007669"/>
    <property type="project" value="UniProtKB-ARBA"/>
</dbReference>
<comment type="cofactor">
    <cofactor evidence="1">
        <name>Mg(2+)</name>
        <dbReference type="ChEBI" id="CHEBI:18420"/>
    </cofactor>
</comment>
<dbReference type="EMBL" id="BMFO01000003">
    <property type="protein sequence ID" value="GGF93849.1"/>
    <property type="molecule type" value="Genomic_DNA"/>
</dbReference>
<evidence type="ECO:0000259" key="3">
    <source>
        <dbReference type="PROSITE" id="PS50883"/>
    </source>
</evidence>
<dbReference type="Gene3D" id="3.30.450.40">
    <property type="match status" value="2"/>
</dbReference>
<evidence type="ECO:0000256" key="2">
    <source>
        <dbReference type="SAM" id="Coils"/>
    </source>
</evidence>
<dbReference type="Pfam" id="PF00990">
    <property type="entry name" value="GGDEF"/>
    <property type="match status" value="1"/>
</dbReference>
<dbReference type="InterPro" id="IPR052155">
    <property type="entry name" value="Biofilm_reg_signaling"/>
</dbReference>
<dbReference type="SUPFAM" id="SSF141868">
    <property type="entry name" value="EAL domain-like"/>
    <property type="match status" value="1"/>
</dbReference>
<feature type="domain" description="GGDEF" evidence="4">
    <location>
        <begin position="586"/>
        <end position="718"/>
    </location>
</feature>
<dbReference type="SMART" id="SM00267">
    <property type="entry name" value="GGDEF"/>
    <property type="match status" value="1"/>
</dbReference>
<dbReference type="SUPFAM" id="SSF55073">
    <property type="entry name" value="Nucleotide cyclase"/>
    <property type="match status" value="1"/>
</dbReference>
<protein>
    <submittedName>
        <fullName evidence="5">Bifunctional diguanylate cyclase/phosphodiesterase</fullName>
    </submittedName>
</protein>
<dbReference type="PANTHER" id="PTHR44757:SF2">
    <property type="entry name" value="BIOFILM ARCHITECTURE MAINTENANCE PROTEIN MBAA"/>
    <property type="match status" value="1"/>
</dbReference>
<dbReference type="Proteomes" id="UP000632858">
    <property type="component" value="Unassembled WGS sequence"/>
</dbReference>
<keyword evidence="2" id="KW-0175">Coiled coil</keyword>
<feature type="domain" description="EAL" evidence="3">
    <location>
        <begin position="727"/>
        <end position="974"/>
    </location>
</feature>
<dbReference type="InterPro" id="IPR003018">
    <property type="entry name" value="GAF"/>
</dbReference>
<dbReference type="PANTHER" id="PTHR44757">
    <property type="entry name" value="DIGUANYLATE CYCLASE DGCP"/>
    <property type="match status" value="1"/>
</dbReference>
<comment type="caution">
    <text evidence="5">The sequence shown here is derived from an EMBL/GenBank/DDBJ whole genome shotgun (WGS) entry which is preliminary data.</text>
</comment>
<dbReference type="Pfam" id="PF00563">
    <property type="entry name" value="EAL"/>
    <property type="match status" value="1"/>
</dbReference>
<dbReference type="CDD" id="cd01949">
    <property type="entry name" value="GGDEF"/>
    <property type="match status" value="1"/>
</dbReference>
<reference evidence="5" key="2">
    <citation type="submission" date="2020-09" db="EMBL/GenBank/DDBJ databases">
        <authorList>
            <person name="Sun Q."/>
            <person name="Zhou Y."/>
        </authorList>
    </citation>
    <scope>NUCLEOTIDE SEQUENCE</scope>
    <source>
        <strain evidence="5">CGMCC 1.12726</strain>
    </source>
</reference>
<dbReference type="NCBIfam" id="TIGR00254">
    <property type="entry name" value="GGDEF"/>
    <property type="match status" value="1"/>
</dbReference>
<dbReference type="RefSeq" id="WP_188449434.1">
    <property type="nucleotide sequence ID" value="NZ_BMFO01000003.1"/>
</dbReference>
<dbReference type="SMART" id="SM00052">
    <property type="entry name" value="EAL"/>
    <property type="match status" value="1"/>
</dbReference>
<dbReference type="PROSITE" id="PS50883">
    <property type="entry name" value="EAL"/>
    <property type="match status" value="1"/>
</dbReference>
<sequence length="974" mass="108913">MSNRTPEPAAEHAAVLLDKLVRLAECGSSQDILTLLAAEVRQNGQYAAARLLVRDDEGRFMPCHDHDPPPALDWLTALPDPPGVAARDDGRELVVSLSRTRPTLLWAALREPAERAAFLVPLSVLLHAAGRQLEHAYAFESLQAALTRQEHSERLQRALFDIADLAGADLAMSDMLRRIHAIVGTLMYAENFFIVRHYPESGWIRFLYYVDAVDDDPPAPDFEIPMRAVEHSLTWHLLHGGRALMGSSEDLRHKIEGPVKVIGPDSFDWLGVPMLREGRVEGGLVVQRYEPGTRFTEEDRAVLEFVGSHILTALERRESKDALENRVRVRTAELAQANAVLTDEIEERERAEKLQAALFQIAQLAGADIDQDAFYRRVHAVVGELVDARNFFIALLSEDGAQLEFPYYVDETGGEALRTRPLGRGFSEYVIRSRNPLRGTKTELQGLIDSGEVVPVANGLPSEHWLGVPLFVGEEVIGLIVVQSYTADTAYEPADQELLGFVASQIANSLDRRRQAELLRRANADLERRVEERTRELREEIRMRESMQEQLKHQVMHDALTGLPNRGYLRDRLERLLARLKREPGHRFALLYLDVDRFKVINDSLGHLSGDEVLKEVSRRLLVCLRAQDIAARLSGDEFCILLEEIDVPTAVRVAERVIKTVAEPVRVAGKTLEPSISIGIAVSNAEYHTADEVLRDADMALYRAKETGRHRVVLFDECLQKRAVDVLLLESELRTALAEDQFLPYFQPIVRLDSGAVVGYEALLRWQHPTRGLLGPGEFLSVAEECGLIEAIDWRMFELSCKQAAVLCAGGGHININVSARHLRRPDLHERLMELLRANGLNGSQLMVEVTEGMLLEQPELVRATLEKLAADGVHAALDDFGTGYSSLSYLHTFPLRVLKLDRSFVTELDRDGRGNSTAVVTAVVQLARALGMEVIAEGIETEYQRDAITAMGCWLGQGYLLARPAPMAHWLK</sequence>
<evidence type="ECO:0000259" key="4">
    <source>
        <dbReference type="PROSITE" id="PS50887"/>
    </source>
</evidence>
<dbReference type="FunFam" id="3.30.70.270:FF:000001">
    <property type="entry name" value="Diguanylate cyclase domain protein"/>
    <property type="match status" value="1"/>
</dbReference>
<organism evidence="5 6">
    <name type="scientific">Arenimonas maotaiensis</name>
    <dbReference type="NCBI Taxonomy" id="1446479"/>
    <lineage>
        <taxon>Bacteria</taxon>
        <taxon>Pseudomonadati</taxon>
        <taxon>Pseudomonadota</taxon>
        <taxon>Gammaproteobacteria</taxon>
        <taxon>Lysobacterales</taxon>
        <taxon>Lysobacteraceae</taxon>
        <taxon>Arenimonas</taxon>
    </lineage>
</organism>
<evidence type="ECO:0000313" key="6">
    <source>
        <dbReference type="Proteomes" id="UP000632858"/>
    </source>
</evidence>
<dbReference type="InterPro" id="IPR029016">
    <property type="entry name" value="GAF-like_dom_sf"/>
</dbReference>
<dbReference type="Gene3D" id="3.30.70.270">
    <property type="match status" value="1"/>
</dbReference>
<evidence type="ECO:0000313" key="5">
    <source>
        <dbReference type="EMBL" id="GGF93849.1"/>
    </source>
</evidence>
<gene>
    <name evidence="5" type="ORF">GCM10010960_14550</name>
</gene>
<dbReference type="Pfam" id="PF13185">
    <property type="entry name" value="GAF_2"/>
    <property type="match status" value="2"/>
</dbReference>
<dbReference type="SUPFAM" id="SSF55781">
    <property type="entry name" value="GAF domain-like"/>
    <property type="match status" value="2"/>
</dbReference>
<dbReference type="AlphaFoldDB" id="A0A917CPY7"/>
<proteinExistence type="predicted"/>
<dbReference type="InterPro" id="IPR043128">
    <property type="entry name" value="Rev_trsase/Diguanyl_cyclase"/>
</dbReference>
<keyword evidence="6" id="KW-1185">Reference proteome</keyword>
<reference evidence="5" key="1">
    <citation type="journal article" date="2014" name="Int. J. Syst. Evol. Microbiol.">
        <title>Complete genome sequence of Corynebacterium casei LMG S-19264T (=DSM 44701T), isolated from a smear-ripened cheese.</title>
        <authorList>
            <consortium name="US DOE Joint Genome Institute (JGI-PGF)"/>
            <person name="Walter F."/>
            <person name="Albersmeier A."/>
            <person name="Kalinowski J."/>
            <person name="Ruckert C."/>
        </authorList>
    </citation>
    <scope>NUCLEOTIDE SEQUENCE</scope>
    <source>
        <strain evidence="5">CGMCC 1.12726</strain>
    </source>
</reference>
<feature type="coiled-coil region" evidence="2">
    <location>
        <begin position="516"/>
        <end position="550"/>
    </location>
</feature>
<name>A0A917CPY7_9GAMM</name>
<evidence type="ECO:0000256" key="1">
    <source>
        <dbReference type="ARBA" id="ARBA00001946"/>
    </source>
</evidence>
<dbReference type="InterPro" id="IPR001633">
    <property type="entry name" value="EAL_dom"/>
</dbReference>
<accession>A0A917CPY7</accession>
<dbReference type="CDD" id="cd01948">
    <property type="entry name" value="EAL"/>
    <property type="match status" value="1"/>
</dbReference>
<dbReference type="InterPro" id="IPR035919">
    <property type="entry name" value="EAL_sf"/>
</dbReference>
<dbReference type="InterPro" id="IPR029787">
    <property type="entry name" value="Nucleotide_cyclase"/>
</dbReference>
<dbReference type="Gene3D" id="3.20.20.450">
    <property type="entry name" value="EAL domain"/>
    <property type="match status" value="1"/>
</dbReference>
<dbReference type="PROSITE" id="PS50887">
    <property type="entry name" value="GGDEF"/>
    <property type="match status" value="1"/>
</dbReference>